<feature type="transmembrane region" description="Helical" evidence="2">
    <location>
        <begin position="64"/>
        <end position="85"/>
    </location>
</feature>
<evidence type="ECO:0000256" key="2">
    <source>
        <dbReference type="SAM" id="Phobius"/>
    </source>
</evidence>
<reference evidence="4 5" key="1">
    <citation type="journal article" date="2010" name="Nature">
        <title>Perigord black truffle genome uncovers evolutionary origins and mechanisms of symbiosis.</title>
        <authorList>
            <person name="Martin F."/>
            <person name="Kohler A."/>
            <person name="Murat C."/>
            <person name="Balestrini R."/>
            <person name="Coutinho P.M."/>
            <person name="Jaillon O."/>
            <person name="Montanini B."/>
            <person name="Morin E."/>
            <person name="Noel B."/>
            <person name="Percudani R."/>
            <person name="Porcel B."/>
            <person name="Rubini A."/>
            <person name="Amicucci A."/>
            <person name="Amselem J."/>
            <person name="Anthouard V."/>
            <person name="Arcioni S."/>
            <person name="Artiguenave F."/>
            <person name="Aury J.M."/>
            <person name="Ballario P."/>
            <person name="Bolchi A."/>
            <person name="Brenna A."/>
            <person name="Brun A."/>
            <person name="Buee M."/>
            <person name="Cantarel B."/>
            <person name="Chevalier G."/>
            <person name="Couloux A."/>
            <person name="Da Silva C."/>
            <person name="Denoeud F."/>
            <person name="Duplessis S."/>
            <person name="Ghignone S."/>
            <person name="Hilselberger B."/>
            <person name="Iotti M."/>
            <person name="Marcais B."/>
            <person name="Mello A."/>
            <person name="Miranda M."/>
            <person name="Pacioni G."/>
            <person name="Quesneville H."/>
            <person name="Riccioni C."/>
            <person name="Ruotolo R."/>
            <person name="Splivallo R."/>
            <person name="Stocchi V."/>
            <person name="Tisserant E."/>
            <person name="Viscomi A.R."/>
            <person name="Zambonelli A."/>
            <person name="Zampieri E."/>
            <person name="Henrissat B."/>
            <person name="Lebrun M.H."/>
            <person name="Paolocci F."/>
            <person name="Bonfante P."/>
            <person name="Ottonello S."/>
            <person name="Wincker P."/>
        </authorList>
    </citation>
    <scope>NUCLEOTIDE SEQUENCE [LARGE SCALE GENOMIC DNA]</scope>
    <source>
        <strain evidence="4 5">Mel28</strain>
    </source>
</reference>
<dbReference type="GeneID" id="9182134"/>
<feature type="chain" id="PRO_5003072150" evidence="3">
    <location>
        <begin position="25"/>
        <end position="764"/>
    </location>
</feature>
<evidence type="ECO:0000256" key="1">
    <source>
        <dbReference type="SAM" id="MobiDB-lite"/>
    </source>
</evidence>
<evidence type="ECO:0000313" key="5">
    <source>
        <dbReference type="Proteomes" id="UP000006911"/>
    </source>
</evidence>
<keyword evidence="2" id="KW-0812">Transmembrane</keyword>
<dbReference type="EMBL" id="FN430354">
    <property type="protein sequence ID" value="CAZ85708.1"/>
    <property type="molecule type" value="Genomic_DNA"/>
</dbReference>
<evidence type="ECO:0000256" key="3">
    <source>
        <dbReference type="SAM" id="SignalP"/>
    </source>
</evidence>
<dbReference type="KEGG" id="tml:GSTUM_00010694001"/>
<keyword evidence="2" id="KW-0472">Membrane</keyword>
<gene>
    <name evidence="4" type="ORF">GSTUM_00010694001</name>
</gene>
<dbReference type="HOGENOM" id="CLU_337706_0_0_1"/>
<feature type="signal peptide" evidence="3">
    <location>
        <begin position="1"/>
        <end position="24"/>
    </location>
</feature>
<dbReference type="AlphaFoldDB" id="D5GMG5"/>
<dbReference type="eggNOG" id="ENOG502S00W">
    <property type="taxonomic scope" value="Eukaryota"/>
</dbReference>
<sequence>MGSTTSTLRASTIILLALTPQALAADGADFSNNLFSDLAPVLALFGEQVSKQFLSQSLTWLEDVIFAMAPLGIVTAIVSAVRVGGPNWLKAIVGRARESRAVAEVELMSSTSHEVCELWNGEAIVRVMGSPEVAEILYFEDETDGQGGPRFLTLEAAKVAGILENVEELKSDPNLQGDASISAPNISLNICEANEQGELWLFAILGIVLQFGCLIFIGITRYHPTINWKDQNSEYAYPLMASGTLLVVMGMMACSRAVQASSEEDIWVSKRSFRILWVQKSSRVNDQHFGSYALFGDGERKKLITSRRAYKYSSRNLLRTLSIVGSFVCIAGFVTQFVGLRALHWSASVAQLVVTLAMTAARTWIRRKMSERPRAMTLPVDKDGLDGLTLTFGTSPDKLWGAENSSIRQNSNSNWEVITPHKYLGYEDAQEAHNAPYKDAQNIIRMRMELEHSTSWKGSSHSFVQELDACLRSLLACLMGSKDITLVDSFERSEVFRWAMPVKVDRVVQCITMTAEKSYPSTWIVNASELRAVISLWCYGENPSRIKNPYRLPCLGDDPRAVLRVLGPATHRFIRDCERWVDRGGLFAVVENGKLRGNTNQVRVTAQVLSETIARMRGHTDDTTGGVDMYFILCDHVLGTEPVDSDGCNNSLTLVSTVPLRQMCAQEILSSFLWAIVGTVLSINGDTQSRSATPLGDHESMNDERPGSKLENSFFRELAAIITNSGVTSNIQDAYALIIPPFAAAGKLPRGPSSELAQDEIESI</sequence>
<feature type="transmembrane region" description="Helical" evidence="2">
    <location>
        <begin position="235"/>
        <end position="254"/>
    </location>
</feature>
<feature type="region of interest" description="Disordered" evidence="1">
    <location>
        <begin position="688"/>
        <end position="708"/>
    </location>
</feature>
<feature type="transmembrane region" description="Helical" evidence="2">
    <location>
        <begin position="317"/>
        <end position="339"/>
    </location>
</feature>
<feature type="compositionally biased region" description="Basic and acidic residues" evidence="1">
    <location>
        <begin position="696"/>
        <end position="708"/>
    </location>
</feature>
<dbReference type="OMA" id="WIVNASE"/>
<keyword evidence="5" id="KW-1185">Reference proteome</keyword>
<feature type="transmembrane region" description="Helical" evidence="2">
    <location>
        <begin position="345"/>
        <end position="365"/>
    </location>
</feature>
<proteinExistence type="predicted"/>
<dbReference type="InParanoid" id="D5GMG5"/>
<dbReference type="Proteomes" id="UP000006911">
    <property type="component" value="Unassembled WGS sequence"/>
</dbReference>
<evidence type="ECO:0000313" key="4">
    <source>
        <dbReference type="EMBL" id="CAZ85708.1"/>
    </source>
</evidence>
<accession>D5GMG5</accession>
<keyword evidence="2" id="KW-1133">Transmembrane helix</keyword>
<protein>
    <submittedName>
        <fullName evidence="4">(Perigord truffle) hypothetical protein</fullName>
    </submittedName>
</protein>
<dbReference type="RefSeq" id="XP_002841517.1">
    <property type="nucleotide sequence ID" value="XM_002841471.1"/>
</dbReference>
<keyword evidence="3" id="KW-0732">Signal</keyword>
<feature type="transmembrane region" description="Helical" evidence="2">
    <location>
        <begin position="199"/>
        <end position="223"/>
    </location>
</feature>
<organism evidence="4 5">
    <name type="scientific">Tuber melanosporum (strain Mel28)</name>
    <name type="common">Perigord black truffle</name>
    <dbReference type="NCBI Taxonomy" id="656061"/>
    <lineage>
        <taxon>Eukaryota</taxon>
        <taxon>Fungi</taxon>
        <taxon>Dikarya</taxon>
        <taxon>Ascomycota</taxon>
        <taxon>Pezizomycotina</taxon>
        <taxon>Pezizomycetes</taxon>
        <taxon>Pezizales</taxon>
        <taxon>Tuberaceae</taxon>
        <taxon>Tuber</taxon>
    </lineage>
</organism>
<name>D5GMG5_TUBMM</name>